<protein>
    <submittedName>
        <fullName evidence="9">MerR family copper efflux transcriptional regulator</fullName>
    </submittedName>
</protein>
<dbReference type="SMART" id="SM00422">
    <property type="entry name" value="HTH_MERR"/>
    <property type="match status" value="1"/>
</dbReference>
<evidence type="ECO:0000256" key="5">
    <source>
        <dbReference type="ARBA" id="ARBA00023163"/>
    </source>
</evidence>
<evidence type="ECO:0000313" key="10">
    <source>
        <dbReference type="Proteomes" id="UP001516061"/>
    </source>
</evidence>
<dbReference type="EMBL" id="JABSNM010000014">
    <property type="protein sequence ID" value="NRT57286.1"/>
    <property type="molecule type" value="Genomic_DNA"/>
</dbReference>
<dbReference type="NCBIfam" id="TIGR02044">
    <property type="entry name" value="CueR"/>
    <property type="match status" value="1"/>
</dbReference>
<accession>A0ABX2G4N4</accession>
<dbReference type="PANTHER" id="PTHR30204:SF94">
    <property type="entry name" value="HEAVY METAL-DEPENDENT TRANSCRIPTIONAL REGULATOR HI_0293-RELATED"/>
    <property type="match status" value="1"/>
</dbReference>
<dbReference type="CDD" id="cd01108">
    <property type="entry name" value="HTH_CueR"/>
    <property type="match status" value="1"/>
</dbReference>
<gene>
    <name evidence="9" type="ORF">HNQ01_003041</name>
</gene>
<evidence type="ECO:0000256" key="3">
    <source>
        <dbReference type="ARBA" id="ARBA00023015"/>
    </source>
</evidence>
<dbReference type="InterPro" id="IPR000551">
    <property type="entry name" value="MerR-type_HTH_dom"/>
</dbReference>
<evidence type="ECO:0000256" key="4">
    <source>
        <dbReference type="ARBA" id="ARBA00023125"/>
    </source>
</evidence>
<feature type="domain" description="HTH merR-type" evidence="8">
    <location>
        <begin position="12"/>
        <end position="81"/>
    </location>
</feature>
<dbReference type="Proteomes" id="UP001516061">
    <property type="component" value="Unassembled WGS sequence"/>
</dbReference>
<evidence type="ECO:0000256" key="2">
    <source>
        <dbReference type="ARBA" id="ARBA00022490"/>
    </source>
</evidence>
<keyword evidence="10" id="KW-1185">Reference proteome</keyword>
<dbReference type="PRINTS" id="PR00040">
    <property type="entry name" value="HTHMERR"/>
</dbReference>
<keyword evidence="6" id="KW-0175">Coiled coil</keyword>
<dbReference type="InterPro" id="IPR047057">
    <property type="entry name" value="MerR_fam"/>
</dbReference>
<comment type="caution">
    <text evidence="9">The sequence shown here is derived from an EMBL/GenBank/DDBJ whole genome shotgun (WGS) entry which is preliminary data.</text>
</comment>
<keyword evidence="5" id="KW-0804">Transcription</keyword>
<keyword evidence="2" id="KW-0963">Cytoplasm</keyword>
<dbReference type="Pfam" id="PF09278">
    <property type="entry name" value="MerR-DNA-bind"/>
    <property type="match status" value="1"/>
</dbReference>
<dbReference type="PROSITE" id="PS00552">
    <property type="entry name" value="HTH_MERR_1"/>
    <property type="match status" value="1"/>
</dbReference>
<evidence type="ECO:0000256" key="7">
    <source>
        <dbReference type="SAM" id="MobiDB-lite"/>
    </source>
</evidence>
<dbReference type="Pfam" id="PF00376">
    <property type="entry name" value="MerR"/>
    <property type="match status" value="1"/>
</dbReference>
<organism evidence="9 10">
    <name type="scientific">Sphaerotilus uruguayifluvii</name>
    <dbReference type="NCBI Taxonomy" id="2735897"/>
    <lineage>
        <taxon>Bacteria</taxon>
        <taxon>Pseudomonadati</taxon>
        <taxon>Pseudomonadota</taxon>
        <taxon>Betaproteobacteria</taxon>
        <taxon>Burkholderiales</taxon>
        <taxon>Sphaerotilaceae</taxon>
        <taxon>Sphaerotilus</taxon>
    </lineage>
</organism>
<comment type="subcellular location">
    <subcellularLocation>
        <location evidence="1">Cytoplasm</location>
    </subcellularLocation>
</comment>
<evidence type="ECO:0000313" key="9">
    <source>
        <dbReference type="EMBL" id="NRT57286.1"/>
    </source>
</evidence>
<name>A0ABX2G4N4_9BURK</name>
<dbReference type="PROSITE" id="PS50937">
    <property type="entry name" value="HTH_MERR_2"/>
    <property type="match status" value="1"/>
</dbReference>
<keyword evidence="4" id="KW-0238">DNA-binding</keyword>
<evidence type="ECO:0000256" key="6">
    <source>
        <dbReference type="SAM" id="Coils"/>
    </source>
</evidence>
<evidence type="ECO:0000259" key="8">
    <source>
        <dbReference type="PROSITE" id="PS50937"/>
    </source>
</evidence>
<dbReference type="InterPro" id="IPR011789">
    <property type="entry name" value="CueR"/>
</dbReference>
<evidence type="ECO:0000256" key="1">
    <source>
        <dbReference type="ARBA" id="ARBA00004496"/>
    </source>
</evidence>
<dbReference type="InterPro" id="IPR009061">
    <property type="entry name" value="DNA-bd_dom_put_sf"/>
</dbReference>
<feature type="region of interest" description="Disordered" evidence="7">
    <location>
        <begin position="146"/>
        <end position="175"/>
    </location>
</feature>
<dbReference type="InterPro" id="IPR015358">
    <property type="entry name" value="Tscrpt_reg_MerR_DNA-bd"/>
</dbReference>
<dbReference type="Gene3D" id="1.10.1660.10">
    <property type="match status" value="1"/>
</dbReference>
<proteinExistence type="predicted"/>
<feature type="coiled-coil region" evidence="6">
    <location>
        <begin position="93"/>
        <end position="120"/>
    </location>
</feature>
<sequence length="175" mass="19226">MIELSRGTKAMGMNIGQAAGATGLSAKMIRHYESIGLLPASTRTDAGYRQYSERDVNMLRFIRHSRDLGFSLEQIRELLDLWQNRKRSSRQVKSLAEAHIAELDAKLAELQSMRAALAHLVHGCHGDDRPDCPIIDTLEATGPVLAGAPADHSRGAVAQRQRAASFRTGARTLPR</sequence>
<keyword evidence="3" id="KW-0805">Transcription regulation</keyword>
<reference evidence="9 10" key="1">
    <citation type="submission" date="2020-05" db="EMBL/GenBank/DDBJ databases">
        <title>Genomic Encyclopedia of Type Strains, Phase IV (KMG-V): Genome sequencing to study the core and pangenomes of soil and plant-associated prokaryotes.</title>
        <authorList>
            <person name="Whitman W."/>
        </authorList>
    </citation>
    <scope>NUCLEOTIDE SEQUENCE [LARGE SCALE GENOMIC DNA]</scope>
    <source>
        <strain evidence="9 10">C29</strain>
    </source>
</reference>
<dbReference type="SUPFAM" id="SSF46955">
    <property type="entry name" value="Putative DNA-binding domain"/>
    <property type="match status" value="1"/>
</dbReference>
<dbReference type="PANTHER" id="PTHR30204">
    <property type="entry name" value="REDOX-CYCLING DRUG-SENSING TRANSCRIPTIONAL ACTIVATOR SOXR"/>
    <property type="match status" value="1"/>
</dbReference>